<proteinExistence type="predicted"/>
<sequence>MNRESCDTISTKPGTNQPLFTFTRQRDPGGLLHPSEKLLFALDTLRVFAEQGVKENPTLPRPVSTLVDNAVPILCSSKLLECTRGSEVHRLKLMTLIAVRFLKPLLAIYEFGVRDRHDTFKFTTKKPLSRQYPKL</sequence>
<reference evidence="1 2" key="1">
    <citation type="journal article" date="2020" name="Cell">
        <title>Large-Scale Comparative Analyses of Tick Genomes Elucidate Their Genetic Diversity and Vector Capacities.</title>
        <authorList>
            <consortium name="Tick Genome and Microbiome Consortium (TIGMIC)"/>
            <person name="Jia N."/>
            <person name="Wang J."/>
            <person name="Shi W."/>
            <person name="Du L."/>
            <person name="Sun Y."/>
            <person name="Zhan W."/>
            <person name="Jiang J.F."/>
            <person name="Wang Q."/>
            <person name="Zhang B."/>
            <person name="Ji P."/>
            <person name="Bell-Sakyi L."/>
            <person name="Cui X.M."/>
            <person name="Yuan T.T."/>
            <person name="Jiang B.G."/>
            <person name="Yang W.F."/>
            <person name="Lam T.T."/>
            <person name="Chang Q.C."/>
            <person name="Ding S.J."/>
            <person name="Wang X.J."/>
            <person name="Zhu J.G."/>
            <person name="Ruan X.D."/>
            <person name="Zhao L."/>
            <person name="Wei J.T."/>
            <person name="Ye R.Z."/>
            <person name="Que T.C."/>
            <person name="Du C.H."/>
            <person name="Zhou Y.H."/>
            <person name="Cheng J.X."/>
            <person name="Dai P.F."/>
            <person name="Guo W.B."/>
            <person name="Han X.H."/>
            <person name="Huang E.J."/>
            <person name="Li L.F."/>
            <person name="Wei W."/>
            <person name="Gao Y.C."/>
            <person name="Liu J.Z."/>
            <person name="Shao H.Z."/>
            <person name="Wang X."/>
            <person name="Wang C.C."/>
            <person name="Yang T.C."/>
            <person name="Huo Q.B."/>
            <person name="Li W."/>
            <person name="Chen H.Y."/>
            <person name="Chen S.E."/>
            <person name="Zhou L.G."/>
            <person name="Ni X.B."/>
            <person name="Tian J.H."/>
            <person name="Sheng Y."/>
            <person name="Liu T."/>
            <person name="Pan Y.S."/>
            <person name="Xia L.Y."/>
            <person name="Li J."/>
            <person name="Zhao F."/>
            <person name="Cao W.C."/>
        </authorList>
    </citation>
    <scope>NUCLEOTIDE SEQUENCE [LARGE SCALE GENOMIC DNA]</scope>
    <source>
        <strain evidence="1">HaeL-2018</strain>
    </source>
</reference>
<comment type="caution">
    <text evidence="1">The sequence shown here is derived from an EMBL/GenBank/DDBJ whole genome shotgun (WGS) entry which is preliminary data.</text>
</comment>
<name>A0A9J6GN62_HAELO</name>
<keyword evidence="2" id="KW-1185">Reference proteome</keyword>
<dbReference type="VEuPathDB" id="VectorBase:HLOH_061992"/>
<protein>
    <submittedName>
        <fullName evidence="1">Uncharacterized protein</fullName>
    </submittedName>
</protein>
<organism evidence="1 2">
    <name type="scientific">Haemaphysalis longicornis</name>
    <name type="common">Bush tick</name>
    <dbReference type="NCBI Taxonomy" id="44386"/>
    <lineage>
        <taxon>Eukaryota</taxon>
        <taxon>Metazoa</taxon>
        <taxon>Ecdysozoa</taxon>
        <taxon>Arthropoda</taxon>
        <taxon>Chelicerata</taxon>
        <taxon>Arachnida</taxon>
        <taxon>Acari</taxon>
        <taxon>Parasitiformes</taxon>
        <taxon>Ixodida</taxon>
        <taxon>Ixodoidea</taxon>
        <taxon>Ixodidae</taxon>
        <taxon>Haemaphysalinae</taxon>
        <taxon>Haemaphysalis</taxon>
    </lineage>
</organism>
<accession>A0A9J6GN62</accession>
<dbReference type="AlphaFoldDB" id="A0A9J6GN62"/>
<gene>
    <name evidence="1" type="ORF">HPB48_005678</name>
</gene>
<evidence type="ECO:0000313" key="2">
    <source>
        <dbReference type="Proteomes" id="UP000821853"/>
    </source>
</evidence>
<dbReference type="EMBL" id="JABSTR010000007">
    <property type="protein sequence ID" value="KAH9376016.1"/>
    <property type="molecule type" value="Genomic_DNA"/>
</dbReference>
<dbReference type="Proteomes" id="UP000821853">
    <property type="component" value="Chromosome 5"/>
</dbReference>
<dbReference type="OrthoDB" id="10323643at2759"/>
<evidence type="ECO:0000313" key="1">
    <source>
        <dbReference type="EMBL" id="KAH9376016.1"/>
    </source>
</evidence>